<dbReference type="EMBL" id="JAZDUA010000040">
    <property type="protein sequence ID" value="KAK7871355.1"/>
    <property type="molecule type" value="Genomic_DNA"/>
</dbReference>
<accession>A0AAN9W009</accession>
<protein>
    <submittedName>
        <fullName evidence="2">Uncharacterized protein</fullName>
    </submittedName>
</protein>
<evidence type="ECO:0000313" key="2">
    <source>
        <dbReference type="EMBL" id="KAK7871355.1"/>
    </source>
</evidence>
<feature type="compositionally biased region" description="Low complexity" evidence="1">
    <location>
        <begin position="392"/>
        <end position="402"/>
    </location>
</feature>
<feature type="compositionally biased region" description="Polar residues" evidence="1">
    <location>
        <begin position="87"/>
        <end position="103"/>
    </location>
</feature>
<feature type="region of interest" description="Disordered" evidence="1">
    <location>
        <begin position="193"/>
        <end position="212"/>
    </location>
</feature>
<dbReference type="Proteomes" id="UP001378592">
    <property type="component" value="Unassembled WGS sequence"/>
</dbReference>
<name>A0AAN9W009_9ORTH</name>
<evidence type="ECO:0000256" key="1">
    <source>
        <dbReference type="SAM" id="MobiDB-lite"/>
    </source>
</evidence>
<feature type="region of interest" description="Disordered" evidence="1">
    <location>
        <begin position="87"/>
        <end position="164"/>
    </location>
</feature>
<feature type="region of interest" description="Disordered" evidence="1">
    <location>
        <begin position="39"/>
        <end position="59"/>
    </location>
</feature>
<keyword evidence="3" id="KW-1185">Reference proteome</keyword>
<feature type="region of interest" description="Disordered" evidence="1">
    <location>
        <begin position="378"/>
        <end position="406"/>
    </location>
</feature>
<evidence type="ECO:0000313" key="3">
    <source>
        <dbReference type="Proteomes" id="UP001378592"/>
    </source>
</evidence>
<feature type="compositionally biased region" description="Polar residues" evidence="1">
    <location>
        <begin position="379"/>
        <end position="391"/>
    </location>
</feature>
<comment type="caution">
    <text evidence="2">The sequence shown here is derived from an EMBL/GenBank/DDBJ whole genome shotgun (WGS) entry which is preliminary data.</text>
</comment>
<organism evidence="2 3">
    <name type="scientific">Gryllus longicercus</name>
    <dbReference type="NCBI Taxonomy" id="2509291"/>
    <lineage>
        <taxon>Eukaryota</taxon>
        <taxon>Metazoa</taxon>
        <taxon>Ecdysozoa</taxon>
        <taxon>Arthropoda</taxon>
        <taxon>Hexapoda</taxon>
        <taxon>Insecta</taxon>
        <taxon>Pterygota</taxon>
        <taxon>Neoptera</taxon>
        <taxon>Polyneoptera</taxon>
        <taxon>Orthoptera</taxon>
        <taxon>Ensifera</taxon>
        <taxon>Gryllidea</taxon>
        <taxon>Grylloidea</taxon>
        <taxon>Gryllidae</taxon>
        <taxon>Gryllinae</taxon>
        <taxon>Gryllus</taxon>
    </lineage>
</organism>
<dbReference type="AlphaFoldDB" id="A0AAN9W009"/>
<feature type="compositionally biased region" description="Low complexity" evidence="1">
    <location>
        <begin position="197"/>
        <end position="210"/>
    </location>
</feature>
<sequence length="485" mass="53988">MLVIQRSLRKSASLVEAREQAHQHNRRCLSCVAEGKAKKAASAPAARRSESTKLHYSPGSGDIFLQGKSVLLQHRLSSKAHIVLPSNPVTSLCDNKPSKSFTFPSPRREKHVRKKKHNSETKTRPPSQKSRHDIASRETVQQPRKRKARTPLLMSTMSLPNENLATLTSKEASKRHLNREDAQATLERLLATRNHQLPSTSTSKPLSSAADATLRSEEKSAYLQDSYDYFQRHLQNLNSVIHSFNQQEIHETSQSSQKQKKRVDIYQNYCGDDACVKNKLEGFQLETNDSARASDSSTQRSSKCDEYCSNYSVRRQSEKSFSVQKDSSGIDSQVSADTHGFHLTPPSSECKLVHRAGTYSEDHVSNFRSSLRSAGACDASSSAMESQNVRPASSSDASTKRASSGDKKNGGFLCINVSNQFQDIHLEEVEPAINKPVITLNHVTESFSAERYEVSVVRPTRSPSPLLEVPQTSDLQQESLRPPLD</sequence>
<proteinExistence type="predicted"/>
<gene>
    <name evidence="2" type="ORF">R5R35_006067</name>
</gene>
<feature type="compositionally biased region" description="Polar residues" evidence="1">
    <location>
        <begin position="470"/>
        <end position="479"/>
    </location>
</feature>
<feature type="region of interest" description="Disordered" evidence="1">
    <location>
        <begin position="458"/>
        <end position="485"/>
    </location>
</feature>
<feature type="compositionally biased region" description="Basic residues" evidence="1">
    <location>
        <begin position="108"/>
        <end position="117"/>
    </location>
</feature>
<feature type="compositionally biased region" description="Polar residues" evidence="1">
    <location>
        <begin position="153"/>
        <end position="164"/>
    </location>
</feature>
<reference evidence="2 3" key="1">
    <citation type="submission" date="2024-03" db="EMBL/GenBank/DDBJ databases">
        <title>The genome assembly and annotation of the cricket Gryllus longicercus Weissman &amp; Gray.</title>
        <authorList>
            <person name="Szrajer S."/>
            <person name="Gray D."/>
            <person name="Ylla G."/>
        </authorList>
    </citation>
    <scope>NUCLEOTIDE SEQUENCE [LARGE SCALE GENOMIC DNA]</scope>
    <source>
        <strain evidence="2">DAG 2021-001</strain>
        <tissue evidence="2">Whole body minus gut</tissue>
    </source>
</reference>